<comment type="caution">
    <text evidence="6">The sequence shown here is derived from an EMBL/GenBank/DDBJ whole genome shotgun (WGS) entry which is preliminary data.</text>
</comment>
<dbReference type="InterPro" id="IPR011051">
    <property type="entry name" value="RmlC_Cupin_sf"/>
</dbReference>
<evidence type="ECO:0000313" key="7">
    <source>
        <dbReference type="Proteomes" id="UP001057702"/>
    </source>
</evidence>
<evidence type="ECO:0000256" key="2">
    <source>
        <dbReference type="RuleBase" id="RU003457"/>
    </source>
</evidence>
<evidence type="ECO:0000256" key="3">
    <source>
        <dbReference type="SAM" id="MobiDB-lite"/>
    </source>
</evidence>
<keyword evidence="7" id="KW-1185">Reference proteome</keyword>
<dbReference type="EMBL" id="JANFNG010000011">
    <property type="protein sequence ID" value="MCQ4082084.1"/>
    <property type="molecule type" value="Genomic_DNA"/>
</dbReference>
<comment type="similarity">
    <text evidence="1 2">Belongs to the pirin family.</text>
</comment>
<feature type="domain" description="Quercetin 2,3-dioxygenase C-terminal cupin" evidence="5">
    <location>
        <begin position="156"/>
        <end position="201"/>
    </location>
</feature>
<dbReference type="PANTHER" id="PTHR43212">
    <property type="entry name" value="QUERCETIN 2,3-DIOXYGENASE"/>
    <property type="match status" value="1"/>
</dbReference>
<dbReference type="InterPro" id="IPR012093">
    <property type="entry name" value="Pirin"/>
</dbReference>
<dbReference type="Proteomes" id="UP001057702">
    <property type="component" value="Unassembled WGS sequence"/>
</dbReference>
<organism evidence="6 7">
    <name type="scientific">Streptomyces humicola</name>
    <dbReference type="NCBI Taxonomy" id="2953240"/>
    <lineage>
        <taxon>Bacteria</taxon>
        <taxon>Bacillati</taxon>
        <taxon>Actinomycetota</taxon>
        <taxon>Actinomycetes</taxon>
        <taxon>Kitasatosporales</taxon>
        <taxon>Streptomycetaceae</taxon>
        <taxon>Streptomyces</taxon>
    </lineage>
</organism>
<dbReference type="SUPFAM" id="SSF51182">
    <property type="entry name" value="RmlC-like cupins"/>
    <property type="match status" value="1"/>
</dbReference>
<gene>
    <name evidence="6" type="ORF">NGB36_16075</name>
</gene>
<name>A0ABT1PWN1_9ACTN</name>
<evidence type="ECO:0000259" key="5">
    <source>
        <dbReference type="Pfam" id="PF17954"/>
    </source>
</evidence>
<evidence type="ECO:0000259" key="4">
    <source>
        <dbReference type="Pfam" id="PF02678"/>
    </source>
</evidence>
<dbReference type="Gene3D" id="2.60.120.10">
    <property type="entry name" value="Jelly Rolls"/>
    <property type="match status" value="2"/>
</dbReference>
<accession>A0ABT1PWN1</accession>
<dbReference type="InterPro" id="IPR014710">
    <property type="entry name" value="RmlC-like_jellyroll"/>
</dbReference>
<proteinExistence type="inferred from homology"/>
<dbReference type="RefSeq" id="WP_255920990.1">
    <property type="nucleotide sequence ID" value="NZ_JANFNG010000011.1"/>
</dbReference>
<dbReference type="PANTHER" id="PTHR43212:SF3">
    <property type="entry name" value="QUERCETIN 2,3-DIOXYGENASE"/>
    <property type="match status" value="1"/>
</dbReference>
<feature type="domain" description="Pirin N-terminal" evidence="4">
    <location>
        <begin position="17"/>
        <end position="120"/>
    </location>
</feature>
<evidence type="ECO:0000256" key="1">
    <source>
        <dbReference type="ARBA" id="ARBA00008416"/>
    </source>
</evidence>
<reference evidence="6" key="1">
    <citation type="submission" date="2022-06" db="EMBL/GenBank/DDBJ databases">
        <title>Draft genome sequence of Streptomyces sp. RB6PN25 isolated from peat swamp forest in Thailand.</title>
        <authorList>
            <person name="Duangmal K."/>
            <person name="Klaysubun C."/>
        </authorList>
    </citation>
    <scope>NUCLEOTIDE SEQUENCE</scope>
    <source>
        <strain evidence="6">RB6PN25</strain>
    </source>
</reference>
<dbReference type="Pfam" id="PF02678">
    <property type="entry name" value="Pirin"/>
    <property type="match status" value="1"/>
</dbReference>
<dbReference type="InterPro" id="IPR041602">
    <property type="entry name" value="Quercetinase_C"/>
</dbReference>
<dbReference type="Pfam" id="PF17954">
    <property type="entry name" value="Pirin_C_2"/>
    <property type="match status" value="1"/>
</dbReference>
<dbReference type="PIRSF" id="PIRSF006232">
    <property type="entry name" value="Pirin"/>
    <property type="match status" value="1"/>
</dbReference>
<sequence>MIDVRRAGERYRGGEPSAGIETWHAFSFGAHYDPANVGFGLLSACNEEHLAPGAGFAEHPHRDVEIVTWVVEGVLEHRDSAGHSGLVRSGQAQRLSAGSGVRHTERNAGEGPLRFVQTWLHPQAPGGEPRYETVPEPVSVAPLGQPEATLHIGHSAMRLPEAEYVYVHVVRGGVRLGGETLRVGDAVRIRGEQRLVAEPAEGSGPVEYLVWEMRGAPAYG</sequence>
<evidence type="ECO:0000313" key="6">
    <source>
        <dbReference type="EMBL" id="MCQ4082084.1"/>
    </source>
</evidence>
<protein>
    <submittedName>
        <fullName evidence="6">Pirin family protein</fullName>
    </submittedName>
</protein>
<dbReference type="InterPro" id="IPR003829">
    <property type="entry name" value="Pirin_N_dom"/>
</dbReference>
<feature type="region of interest" description="Disordered" evidence="3">
    <location>
        <begin position="82"/>
        <end position="107"/>
    </location>
</feature>